<dbReference type="CDD" id="cd12122">
    <property type="entry name" value="AMPKA_C"/>
    <property type="match status" value="1"/>
</dbReference>
<evidence type="ECO:0000256" key="3">
    <source>
        <dbReference type="ARBA" id="ARBA00022527"/>
    </source>
</evidence>
<evidence type="ECO:0000256" key="5">
    <source>
        <dbReference type="ARBA" id="ARBA00022741"/>
    </source>
</evidence>
<evidence type="ECO:0000256" key="8">
    <source>
        <dbReference type="ARBA" id="ARBA00047899"/>
    </source>
</evidence>
<dbReference type="GO" id="GO:0005737">
    <property type="term" value="C:cytoplasm"/>
    <property type="evidence" value="ECO:0007669"/>
    <property type="project" value="TreeGrafter"/>
</dbReference>
<evidence type="ECO:0000313" key="13">
    <source>
        <dbReference type="Proteomes" id="UP000030755"/>
    </source>
</evidence>
<evidence type="ECO:0000256" key="10">
    <source>
        <dbReference type="PROSITE-ProRule" id="PRU10141"/>
    </source>
</evidence>
<dbReference type="PROSITE" id="PS50011">
    <property type="entry name" value="PROTEIN_KINASE_DOM"/>
    <property type="match status" value="1"/>
</dbReference>
<evidence type="ECO:0000256" key="4">
    <source>
        <dbReference type="ARBA" id="ARBA00022679"/>
    </source>
</evidence>
<keyword evidence="5 10" id="KW-0547">Nucleotide-binding</keyword>
<sequence length="547" mass="62401">MYSSAGMQTTLIPSNWDISPSSSLSNITVSIFRNFTLGSMASGRIRIGPYVLGETLGSGSFGKVKLAHHSLTGQKVALKIINKKKLASPDMIERVKREIHYLTMLQHPHIIKLYACCFLIIDMKFFQLQQIFSWYDNVIEYAGGELFEYIVARGRLSEPEALRFFQQIICAVEYCHRRKIVHRDLKPENLLLDDFNNVKIADFGLSNIMTDGDFLKTSCGSPNYAAPEVISGKLYAGPEVDVWSCGVILYVAVCGRLPFDDESIPNLFRKITDGRYVFPSFVSEKMKNLLSKMLVVDPLQRITIEQIKEHELFQQGLPEYLRETFCAPENEKSIFENLDLAIVEALAKKLTISDEDVIKQLGVKDSNATKVAYQLLYDHASTIKHSMENIATGAGELDSSLPIAIPMNEYYAAVDDDVRSSISILPASLNKESVMNRVESRAKKHRKRTKWHFGIRSRGAPKKIMYEIYKAMKNIDLEWKPLNAYHVRCRYKEGENIIAKFEIQLFRADTNNYVVDFRNVIESWDNATNFNFFDICCKLMFELSISD</sequence>
<evidence type="ECO:0000256" key="2">
    <source>
        <dbReference type="ARBA" id="ARBA00012513"/>
    </source>
</evidence>
<dbReference type="InterPro" id="IPR000719">
    <property type="entry name" value="Prot_kinase_dom"/>
</dbReference>
<keyword evidence="6 12" id="KW-0418">Kinase</keyword>
<dbReference type="PROSITE" id="PS00107">
    <property type="entry name" value="PROTEIN_KINASE_ATP"/>
    <property type="match status" value="1"/>
</dbReference>
<dbReference type="OrthoDB" id="193931at2759"/>
<dbReference type="InterPro" id="IPR032270">
    <property type="entry name" value="AMPK_C"/>
</dbReference>
<evidence type="ECO:0000256" key="6">
    <source>
        <dbReference type="ARBA" id="ARBA00022777"/>
    </source>
</evidence>
<dbReference type="SUPFAM" id="SSF103243">
    <property type="entry name" value="KA1-like"/>
    <property type="match status" value="1"/>
</dbReference>
<dbReference type="GO" id="GO:0035556">
    <property type="term" value="P:intracellular signal transduction"/>
    <property type="evidence" value="ECO:0007669"/>
    <property type="project" value="TreeGrafter"/>
</dbReference>
<dbReference type="PROSITE" id="PS00108">
    <property type="entry name" value="PROTEIN_KINASE_ST"/>
    <property type="match status" value="1"/>
</dbReference>
<dbReference type="GO" id="GO:0004674">
    <property type="term" value="F:protein serine/threonine kinase activity"/>
    <property type="evidence" value="ECO:0007669"/>
    <property type="project" value="UniProtKB-KW"/>
</dbReference>
<comment type="catalytic activity">
    <reaction evidence="8">
        <text>L-threonyl-[protein] + ATP = O-phospho-L-threonyl-[protein] + ADP + H(+)</text>
        <dbReference type="Rhea" id="RHEA:46608"/>
        <dbReference type="Rhea" id="RHEA-COMP:11060"/>
        <dbReference type="Rhea" id="RHEA-COMP:11605"/>
        <dbReference type="ChEBI" id="CHEBI:15378"/>
        <dbReference type="ChEBI" id="CHEBI:30013"/>
        <dbReference type="ChEBI" id="CHEBI:30616"/>
        <dbReference type="ChEBI" id="CHEBI:61977"/>
        <dbReference type="ChEBI" id="CHEBI:456216"/>
        <dbReference type="EC" id="2.7.11.1"/>
    </reaction>
</comment>
<dbReference type="PANTHER" id="PTHR24346:SF110">
    <property type="entry name" value="NON-SPECIFIC SERINE_THREONINE PROTEIN KINASE"/>
    <property type="match status" value="1"/>
</dbReference>
<organism evidence="12 13">
    <name type="scientific">Rozella allomycis (strain CSF55)</name>
    <dbReference type="NCBI Taxonomy" id="988480"/>
    <lineage>
        <taxon>Eukaryota</taxon>
        <taxon>Fungi</taxon>
        <taxon>Fungi incertae sedis</taxon>
        <taxon>Cryptomycota</taxon>
        <taxon>Cryptomycota incertae sedis</taxon>
        <taxon>Rozella</taxon>
    </lineage>
</organism>
<dbReference type="EMBL" id="KE560765">
    <property type="protein sequence ID" value="EPZ35754.1"/>
    <property type="molecule type" value="Genomic_DNA"/>
</dbReference>
<feature type="binding site" evidence="10">
    <location>
        <position position="79"/>
    </location>
    <ligand>
        <name>ATP</name>
        <dbReference type="ChEBI" id="CHEBI:30616"/>
    </ligand>
</feature>
<dbReference type="GO" id="GO:0005524">
    <property type="term" value="F:ATP binding"/>
    <property type="evidence" value="ECO:0007669"/>
    <property type="project" value="UniProtKB-UniRule"/>
</dbReference>
<protein>
    <recommendedName>
        <fullName evidence="2">non-specific serine/threonine protein kinase</fullName>
        <ecNumber evidence="2">2.7.11.1</ecNumber>
    </recommendedName>
</protein>
<comment type="similarity">
    <text evidence="1">Belongs to the protein kinase superfamily. CAMK Ser/Thr protein kinase family. SNF1 subfamily.</text>
</comment>
<comment type="catalytic activity">
    <reaction evidence="9">
        <text>L-seryl-[protein] + ATP = O-phospho-L-seryl-[protein] + ADP + H(+)</text>
        <dbReference type="Rhea" id="RHEA:17989"/>
        <dbReference type="Rhea" id="RHEA-COMP:9863"/>
        <dbReference type="Rhea" id="RHEA-COMP:11604"/>
        <dbReference type="ChEBI" id="CHEBI:15378"/>
        <dbReference type="ChEBI" id="CHEBI:29999"/>
        <dbReference type="ChEBI" id="CHEBI:30616"/>
        <dbReference type="ChEBI" id="CHEBI:83421"/>
        <dbReference type="ChEBI" id="CHEBI:456216"/>
        <dbReference type="EC" id="2.7.11.1"/>
    </reaction>
</comment>
<evidence type="ECO:0000259" key="11">
    <source>
        <dbReference type="PROSITE" id="PS50011"/>
    </source>
</evidence>
<proteinExistence type="inferred from homology"/>
<feature type="domain" description="Protein kinase" evidence="11">
    <location>
        <begin position="50"/>
        <end position="313"/>
    </location>
</feature>
<dbReference type="Gene3D" id="1.10.510.10">
    <property type="entry name" value="Transferase(Phosphotransferase) domain 1"/>
    <property type="match status" value="1"/>
</dbReference>
<dbReference type="InterPro" id="IPR011009">
    <property type="entry name" value="Kinase-like_dom_sf"/>
</dbReference>
<dbReference type="FunFam" id="3.30.200.20:FF:000042">
    <property type="entry name" value="Aurora kinase A"/>
    <property type="match status" value="1"/>
</dbReference>
<dbReference type="EC" id="2.7.11.1" evidence="2"/>
<dbReference type="PANTHER" id="PTHR24346">
    <property type="entry name" value="MAP/MICROTUBULE AFFINITY-REGULATING KINASE"/>
    <property type="match status" value="1"/>
</dbReference>
<keyword evidence="3" id="KW-0723">Serine/threonine-protein kinase</keyword>
<dbReference type="HOGENOM" id="CLU_000288_59_3_1"/>
<dbReference type="SUPFAM" id="SSF56112">
    <property type="entry name" value="Protein kinase-like (PK-like)"/>
    <property type="match status" value="1"/>
</dbReference>
<dbReference type="Pfam" id="PF16579">
    <property type="entry name" value="AdenylateSensor"/>
    <property type="match status" value="1"/>
</dbReference>
<dbReference type="Pfam" id="PF00069">
    <property type="entry name" value="Pkinase"/>
    <property type="match status" value="1"/>
</dbReference>
<reference evidence="12 13" key="1">
    <citation type="journal article" date="2013" name="Curr. Biol.">
        <title>Shared signatures of parasitism and phylogenomics unite Cryptomycota and microsporidia.</title>
        <authorList>
            <person name="James T.Y."/>
            <person name="Pelin A."/>
            <person name="Bonen L."/>
            <person name="Ahrendt S."/>
            <person name="Sain D."/>
            <person name="Corradi N."/>
            <person name="Stajich J.E."/>
        </authorList>
    </citation>
    <scope>NUCLEOTIDE SEQUENCE [LARGE SCALE GENOMIC DNA]</scope>
    <source>
        <strain evidence="12 13">CSF55</strain>
    </source>
</reference>
<dbReference type="Gene3D" id="3.30.310.80">
    <property type="entry name" value="Kinase associated domain 1, KA1"/>
    <property type="match status" value="1"/>
</dbReference>
<accession>A0A075B407</accession>
<keyword evidence="13" id="KW-1185">Reference proteome</keyword>
<dbReference type="InterPro" id="IPR008271">
    <property type="entry name" value="Ser/Thr_kinase_AS"/>
</dbReference>
<dbReference type="AlphaFoldDB" id="A0A075B407"/>
<dbReference type="InterPro" id="IPR028375">
    <property type="entry name" value="KA1/Ssp2_C"/>
</dbReference>
<evidence type="ECO:0000256" key="9">
    <source>
        <dbReference type="ARBA" id="ARBA00048679"/>
    </source>
</evidence>
<keyword evidence="4" id="KW-0808">Transferase</keyword>
<keyword evidence="7 10" id="KW-0067">ATP-binding</keyword>
<dbReference type="FunFam" id="1.10.510.10:FF:000407">
    <property type="entry name" value="Non-specific serine/threonine protein kinase"/>
    <property type="match status" value="1"/>
</dbReference>
<dbReference type="InterPro" id="IPR017441">
    <property type="entry name" value="Protein_kinase_ATP_BS"/>
</dbReference>
<evidence type="ECO:0000256" key="7">
    <source>
        <dbReference type="ARBA" id="ARBA00022840"/>
    </source>
</evidence>
<gene>
    <name evidence="12" type="ORF">O9G_003372</name>
</gene>
<name>A0A075B407_ROZAC</name>
<evidence type="ECO:0000256" key="1">
    <source>
        <dbReference type="ARBA" id="ARBA00006234"/>
    </source>
</evidence>
<dbReference type="OMA" id="GSWLKMA"/>
<dbReference type="Proteomes" id="UP000030755">
    <property type="component" value="Unassembled WGS sequence"/>
</dbReference>
<dbReference type="GO" id="GO:0106310">
    <property type="term" value="F:protein serine kinase activity"/>
    <property type="evidence" value="ECO:0007669"/>
    <property type="project" value="RHEA"/>
</dbReference>
<evidence type="ECO:0000313" key="12">
    <source>
        <dbReference type="EMBL" id="EPZ35754.1"/>
    </source>
</evidence>
<dbReference type="STRING" id="988480.A0A075B407"/>
<dbReference type="SMART" id="SM00220">
    <property type="entry name" value="S_TKc"/>
    <property type="match status" value="1"/>
</dbReference>